<reference evidence="1" key="1">
    <citation type="submission" date="2020-10" db="EMBL/GenBank/DDBJ databases">
        <authorList>
            <person name="Gilroy R."/>
        </authorList>
    </citation>
    <scope>NUCLEOTIDE SEQUENCE</scope>
    <source>
        <strain evidence="1">CHK191-8634</strain>
    </source>
</reference>
<evidence type="ECO:0000313" key="2">
    <source>
        <dbReference type="Proteomes" id="UP000824073"/>
    </source>
</evidence>
<dbReference type="AlphaFoldDB" id="A0A9D1LMG8"/>
<dbReference type="Proteomes" id="UP000824073">
    <property type="component" value="Unassembled WGS sequence"/>
</dbReference>
<evidence type="ECO:0000313" key="1">
    <source>
        <dbReference type="EMBL" id="HIU44583.1"/>
    </source>
</evidence>
<comment type="caution">
    <text evidence="1">The sequence shown here is derived from an EMBL/GenBank/DDBJ whole genome shotgun (WGS) entry which is preliminary data.</text>
</comment>
<proteinExistence type="predicted"/>
<evidence type="ECO:0008006" key="3">
    <source>
        <dbReference type="Google" id="ProtNLM"/>
    </source>
</evidence>
<dbReference type="Pfam" id="PF05954">
    <property type="entry name" value="Phage_GPD"/>
    <property type="match status" value="1"/>
</dbReference>
<sequence>MTLSDAEKKYNGFERPVAYFKINDTPLSGTSLIYHDIRVTLTTGMEASDCTAEIVGQYSRFEDGELKLDAALSKIMLGAKLEVFLGYGKADNAESVFVGYISSIEFDLQGETTSMIVTAMDCKQFMMNSYRSLRKKDIKKYSEAVSDVLKNYSALYTGTVVEATSETLSPIEQHNQSDYDFIVALAKKVNYLFYVVAGKVHFVSYKKYTDSVLTVEPGKNLYRLRREVTLSNQVKSVTVRSHNVEDADKPFESKAVSVTGVGGGSKTGADSSKLINDTMSKTVVDNSVQSEAEAKARAEALLNEMSMGFLTGEMEIAGLPPVIPGRMVTVGKVNKDFNRDYFITSVVHHVDKEGYQTTIRFAGNKV</sequence>
<name>A0A9D1LMG8_9CLOT</name>
<reference evidence="1" key="2">
    <citation type="journal article" date="2021" name="PeerJ">
        <title>Extensive microbial diversity within the chicken gut microbiome revealed by metagenomics and culture.</title>
        <authorList>
            <person name="Gilroy R."/>
            <person name="Ravi A."/>
            <person name="Getino M."/>
            <person name="Pursley I."/>
            <person name="Horton D.L."/>
            <person name="Alikhan N.F."/>
            <person name="Baker D."/>
            <person name="Gharbi K."/>
            <person name="Hall N."/>
            <person name="Watson M."/>
            <person name="Adriaenssens E.M."/>
            <person name="Foster-Nyarko E."/>
            <person name="Jarju S."/>
            <person name="Secka A."/>
            <person name="Antonio M."/>
            <person name="Oren A."/>
            <person name="Chaudhuri R.R."/>
            <person name="La Ragione R."/>
            <person name="Hildebrand F."/>
            <person name="Pallen M.J."/>
        </authorList>
    </citation>
    <scope>NUCLEOTIDE SEQUENCE</scope>
    <source>
        <strain evidence="1">CHK191-8634</strain>
    </source>
</reference>
<accession>A0A9D1LMG8</accession>
<dbReference type="EMBL" id="DVMR01000073">
    <property type="protein sequence ID" value="HIU44583.1"/>
    <property type="molecule type" value="Genomic_DNA"/>
</dbReference>
<organism evidence="1 2">
    <name type="scientific">Candidatus Ventrousia excrementavium</name>
    <dbReference type="NCBI Taxonomy" id="2840961"/>
    <lineage>
        <taxon>Bacteria</taxon>
        <taxon>Bacillati</taxon>
        <taxon>Bacillota</taxon>
        <taxon>Clostridia</taxon>
        <taxon>Eubacteriales</taxon>
        <taxon>Clostridiaceae</taxon>
        <taxon>Clostridiaceae incertae sedis</taxon>
        <taxon>Candidatus Ventrousia</taxon>
    </lineage>
</organism>
<gene>
    <name evidence="1" type="ORF">IAB67_09825</name>
</gene>
<dbReference type="SUPFAM" id="SSF69279">
    <property type="entry name" value="Phage tail proteins"/>
    <property type="match status" value="2"/>
</dbReference>
<protein>
    <recommendedName>
        <fullName evidence="3">Phage protein D</fullName>
    </recommendedName>
</protein>